<evidence type="ECO:0000313" key="3">
    <source>
        <dbReference type="Proteomes" id="UP000283210"/>
    </source>
</evidence>
<dbReference type="Proteomes" id="UP000283210">
    <property type="component" value="Chromosome 5"/>
</dbReference>
<name>A0A3S2Q7K7_ORYJA</name>
<sequence length="106" mass="11757">MLLILSVSEHHFVRSRRPRCFCGDSGRNTQARQESLQTCRGPQLRPEALLLHILTLLSSPSQRGLRDQRGPGHLSRVHTKLRPAGHDSADLPLRNPTGPTQVSIAP</sequence>
<gene>
    <name evidence="2" type="ORF">OJAV_G00043540</name>
</gene>
<feature type="compositionally biased region" description="Polar residues" evidence="1">
    <location>
        <begin position="97"/>
        <end position="106"/>
    </location>
</feature>
<evidence type="ECO:0000313" key="2">
    <source>
        <dbReference type="EMBL" id="RVE72697.1"/>
    </source>
</evidence>
<organism evidence="2 3">
    <name type="scientific">Oryzias javanicus</name>
    <name type="common">Javanese ricefish</name>
    <name type="synonym">Aplocheilus javanicus</name>
    <dbReference type="NCBI Taxonomy" id="123683"/>
    <lineage>
        <taxon>Eukaryota</taxon>
        <taxon>Metazoa</taxon>
        <taxon>Chordata</taxon>
        <taxon>Craniata</taxon>
        <taxon>Vertebrata</taxon>
        <taxon>Euteleostomi</taxon>
        <taxon>Actinopterygii</taxon>
        <taxon>Neopterygii</taxon>
        <taxon>Teleostei</taxon>
        <taxon>Neoteleostei</taxon>
        <taxon>Acanthomorphata</taxon>
        <taxon>Ovalentaria</taxon>
        <taxon>Atherinomorphae</taxon>
        <taxon>Beloniformes</taxon>
        <taxon>Adrianichthyidae</taxon>
        <taxon>Oryziinae</taxon>
        <taxon>Oryzias</taxon>
    </lineage>
</organism>
<proteinExistence type="predicted"/>
<reference evidence="2 3" key="2">
    <citation type="submission" date="2019-01" db="EMBL/GenBank/DDBJ databases">
        <title>A chromosome length genome reference of the Java medaka (oryzias javanicus).</title>
        <authorList>
            <person name="Herpin A."/>
            <person name="Takehana Y."/>
            <person name="Naruse K."/>
            <person name="Ansai S."/>
            <person name="Kawaguchi M."/>
        </authorList>
    </citation>
    <scope>NUCLEOTIDE SEQUENCE [LARGE SCALE GENOMIC DNA]</scope>
    <source>
        <strain evidence="2">RS831</strain>
        <tissue evidence="2">Whole body</tissue>
    </source>
</reference>
<accession>A0A3S2Q7K7</accession>
<evidence type="ECO:0000256" key="1">
    <source>
        <dbReference type="SAM" id="MobiDB-lite"/>
    </source>
</evidence>
<dbReference type="EMBL" id="CM012441">
    <property type="protein sequence ID" value="RVE72697.1"/>
    <property type="molecule type" value="Genomic_DNA"/>
</dbReference>
<feature type="region of interest" description="Disordered" evidence="1">
    <location>
        <begin position="61"/>
        <end position="106"/>
    </location>
</feature>
<dbReference type="AlphaFoldDB" id="A0A3S2Q7K7"/>
<reference evidence="2 3" key="1">
    <citation type="submission" date="2018-11" db="EMBL/GenBank/DDBJ databases">
        <authorList>
            <person name="Lopez-Roques C."/>
            <person name="Donnadieu C."/>
            <person name="Bouchez O."/>
            <person name="Klopp C."/>
            <person name="Cabau C."/>
            <person name="Zahm M."/>
        </authorList>
    </citation>
    <scope>NUCLEOTIDE SEQUENCE [LARGE SCALE GENOMIC DNA]</scope>
    <source>
        <strain evidence="2">RS831</strain>
        <tissue evidence="2">Whole body</tissue>
    </source>
</reference>
<keyword evidence="3" id="KW-1185">Reference proteome</keyword>
<protein>
    <submittedName>
        <fullName evidence="2">Uncharacterized protein</fullName>
    </submittedName>
</protein>